<evidence type="ECO:0000313" key="3">
    <source>
        <dbReference type="Proteomes" id="UP000291000"/>
    </source>
</evidence>
<sequence>MSQPLGYRIPQLPRPPKRKRPPLPLLPLPARETPLTSGQLTLEIPDGQGTDPPTKKMPAHVTQATQHAPLPTWGQVKALCHQAWRIASSQGSPASPEKMFIAMLALLSCQVSEADV</sequence>
<keyword evidence="3" id="KW-1185">Reference proteome</keyword>
<dbReference type="Proteomes" id="UP000291000">
    <property type="component" value="Chromosome 5"/>
</dbReference>
<organism evidence="2 3">
    <name type="scientific">Capra hircus</name>
    <name type="common">Goat</name>
    <dbReference type="NCBI Taxonomy" id="9925"/>
    <lineage>
        <taxon>Eukaryota</taxon>
        <taxon>Metazoa</taxon>
        <taxon>Chordata</taxon>
        <taxon>Craniata</taxon>
        <taxon>Vertebrata</taxon>
        <taxon>Euteleostomi</taxon>
        <taxon>Mammalia</taxon>
        <taxon>Eutheria</taxon>
        <taxon>Laurasiatheria</taxon>
        <taxon>Artiodactyla</taxon>
        <taxon>Ruminantia</taxon>
        <taxon>Pecora</taxon>
        <taxon>Bovidae</taxon>
        <taxon>Caprinae</taxon>
        <taxon>Capra</taxon>
    </lineage>
</organism>
<name>A0A452FVR3_CAPHI</name>
<dbReference type="Ensembl" id="ENSCHIT00000036364.1">
    <property type="protein sequence ID" value="ENSCHIP00000028494.1"/>
    <property type="gene ID" value="ENSCHIG00000023993.1"/>
</dbReference>
<dbReference type="EMBL" id="LWLT01000005">
    <property type="status" value="NOT_ANNOTATED_CDS"/>
    <property type="molecule type" value="Genomic_DNA"/>
</dbReference>
<reference evidence="2 3" key="1">
    <citation type="submission" date="2016-04" db="EMBL/GenBank/DDBJ databases">
        <title>Polished mammalian reference genomes with single-molecule sequencing and chromosome conformation capture applied to the Capra hircus genome.</title>
        <authorList>
            <person name="Bickhart D.M."/>
            <person name="Koren S."/>
            <person name="Rosen B."/>
            <person name="Hastie A."/>
            <person name="Liachko I."/>
            <person name="Sullivan S.T."/>
            <person name="Burton J."/>
            <person name="Sayre B.L."/>
            <person name="Huson H.J."/>
            <person name="Lee J."/>
            <person name="Lam E."/>
            <person name="Kelley C.M."/>
            <person name="Hutchison J.L."/>
            <person name="Zhou Y."/>
            <person name="Sun J."/>
            <person name="Crisa A."/>
            <person name="Schwartz J.C."/>
            <person name="Hammond J.A."/>
            <person name="Schroeder S.G."/>
            <person name="Liu G.E."/>
            <person name="Dunham M."/>
            <person name="Shendure J."/>
            <person name="Sonstegard T.S."/>
            <person name="Phillippy A.M."/>
            <person name="Van Tassell C.P."/>
            <person name="Smith T.P."/>
        </authorList>
    </citation>
    <scope>NUCLEOTIDE SEQUENCE [LARGE SCALE GENOMIC DNA]</scope>
</reference>
<reference evidence="2" key="2">
    <citation type="submission" date="2025-08" db="UniProtKB">
        <authorList>
            <consortium name="Ensembl"/>
        </authorList>
    </citation>
    <scope>IDENTIFICATION</scope>
</reference>
<evidence type="ECO:0000313" key="2">
    <source>
        <dbReference type="Ensembl" id="ENSCHIP00000028494.1"/>
    </source>
</evidence>
<dbReference type="AlphaFoldDB" id="A0A452FVR3"/>
<protein>
    <submittedName>
        <fullName evidence="2">Uncharacterized protein</fullName>
    </submittedName>
</protein>
<dbReference type="GeneTree" id="ENSGT00910000148712"/>
<reference evidence="2" key="3">
    <citation type="submission" date="2025-09" db="UniProtKB">
        <authorList>
            <consortium name="Ensembl"/>
        </authorList>
    </citation>
    <scope>IDENTIFICATION</scope>
</reference>
<accession>A0A452FVR3</accession>
<feature type="region of interest" description="Disordered" evidence="1">
    <location>
        <begin position="1"/>
        <end position="65"/>
    </location>
</feature>
<dbReference type="Bgee" id="ENSCHIG00000023993">
    <property type="expression patterns" value="Expressed in prefrontal cortex and 12 other cell types or tissues"/>
</dbReference>
<proteinExistence type="predicted"/>
<evidence type="ECO:0000256" key="1">
    <source>
        <dbReference type="SAM" id="MobiDB-lite"/>
    </source>
</evidence>